<dbReference type="AlphaFoldDB" id="A0A810QNQ3"/>
<keyword evidence="7" id="KW-1185">Reference proteome</keyword>
<accession>A0A810QNQ3</accession>
<gene>
    <name evidence="6" type="ORF">MM59RIKEN_30320</name>
</gene>
<dbReference type="SUPFAM" id="SSF53850">
    <property type="entry name" value="Periplasmic binding protein-like II"/>
    <property type="match status" value="1"/>
</dbReference>
<protein>
    <submittedName>
        <fullName evidence="6">LysR family transcriptional regulator</fullName>
    </submittedName>
</protein>
<evidence type="ECO:0000256" key="4">
    <source>
        <dbReference type="ARBA" id="ARBA00023163"/>
    </source>
</evidence>
<dbReference type="InterPro" id="IPR005119">
    <property type="entry name" value="LysR_subst-bd"/>
</dbReference>
<dbReference type="Gene3D" id="1.10.10.10">
    <property type="entry name" value="Winged helix-like DNA-binding domain superfamily/Winged helix DNA-binding domain"/>
    <property type="match status" value="1"/>
</dbReference>
<dbReference type="FunFam" id="1.10.10.10:FF:000001">
    <property type="entry name" value="LysR family transcriptional regulator"/>
    <property type="match status" value="1"/>
</dbReference>
<dbReference type="KEGG" id="pfaa:MM59RIKEN_30320"/>
<dbReference type="GO" id="GO:0032993">
    <property type="term" value="C:protein-DNA complex"/>
    <property type="evidence" value="ECO:0007669"/>
    <property type="project" value="TreeGrafter"/>
</dbReference>
<keyword evidence="2" id="KW-0805">Transcription regulation</keyword>
<dbReference type="SUPFAM" id="SSF46785">
    <property type="entry name" value="Winged helix' DNA-binding domain"/>
    <property type="match status" value="1"/>
</dbReference>
<dbReference type="InterPro" id="IPR000847">
    <property type="entry name" value="LysR_HTH_N"/>
</dbReference>
<dbReference type="PANTHER" id="PTHR30346">
    <property type="entry name" value="TRANSCRIPTIONAL DUAL REGULATOR HCAR-RELATED"/>
    <property type="match status" value="1"/>
</dbReference>
<evidence type="ECO:0000256" key="3">
    <source>
        <dbReference type="ARBA" id="ARBA00023125"/>
    </source>
</evidence>
<dbReference type="InterPro" id="IPR036390">
    <property type="entry name" value="WH_DNA-bd_sf"/>
</dbReference>
<dbReference type="PROSITE" id="PS50931">
    <property type="entry name" value="HTH_LYSR"/>
    <property type="match status" value="1"/>
</dbReference>
<keyword evidence="3" id="KW-0238">DNA-binding</keyword>
<organism evidence="6 7">
    <name type="scientific">Pusillibacter faecalis</name>
    <dbReference type="NCBI Taxonomy" id="2714358"/>
    <lineage>
        <taxon>Bacteria</taxon>
        <taxon>Bacillati</taxon>
        <taxon>Bacillota</taxon>
        <taxon>Clostridia</taxon>
        <taxon>Eubacteriales</taxon>
        <taxon>Oscillospiraceae</taxon>
        <taxon>Pusillibacter</taxon>
    </lineage>
</organism>
<evidence type="ECO:0000256" key="1">
    <source>
        <dbReference type="ARBA" id="ARBA00009437"/>
    </source>
</evidence>
<geneLocation type="plasmid" evidence="6 7">
    <name>pMM59_01</name>
</geneLocation>
<evidence type="ECO:0000256" key="2">
    <source>
        <dbReference type="ARBA" id="ARBA00023015"/>
    </source>
</evidence>
<dbReference type="InterPro" id="IPR036388">
    <property type="entry name" value="WH-like_DNA-bd_sf"/>
</dbReference>
<dbReference type="Pfam" id="PF03466">
    <property type="entry name" value="LysR_substrate"/>
    <property type="match status" value="1"/>
</dbReference>
<dbReference type="Pfam" id="PF00126">
    <property type="entry name" value="HTH_1"/>
    <property type="match status" value="1"/>
</dbReference>
<keyword evidence="4" id="KW-0804">Transcription</keyword>
<feature type="domain" description="HTH lysR-type" evidence="5">
    <location>
        <begin position="1"/>
        <end position="58"/>
    </location>
</feature>
<reference evidence="6" key="1">
    <citation type="submission" date="2020-09" db="EMBL/GenBank/DDBJ databases">
        <title>New species isolated from human feces.</title>
        <authorList>
            <person name="Kitahara M."/>
            <person name="Shigeno Y."/>
            <person name="Shime M."/>
            <person name="Matsumoto Y."/>
            <person name="Nakamura S."/>
            <person name="Motooka D."/>
            <person name="Fukuoka S."/>
            <person name="Nishikawa H."/>
            <person name="Benno Y."/>
        </authorList>
    </citation>
    <scope>NUCLEOTIDE SEQUENCE</scope>
    <source>
        <strain evidence="6">MM59</strain>
        <plasmid evidence="6">pMM59_01</plasmid>
    </source>
</reference>
<keyword evidence="6" id="KW-0614">Plasmid</keyword>
<dbReference type="GO" id="GO:0003700">
    <property type="term" value="F:DNA-binding transcription factor activity"/>
    <property type="evidence" value="ECO:0007669"/>
    <property type="project" value="InterPro"/>
</dbReference>
<dbReference type="PRINTS" id="PR00039">
    <property type="entry name" value="HTHLYSR"/>
</dbReference>
<dbReference type="GO" id="GO:0003677">
    <property type="term" value="F:DNA binding"/>
    <property type="evidence" value="ECO:0007669"/>
    <property type="project" value="UniProtKB-KW"/>
</dbReference>
<name>A0A810QNQ3_9FIRM</name>
<dbReference type="PANTHER" id="PTHR30346:SF28">
    <property type="entry name" value="HTH-TYPE TRANSCRIPTIONAL REGULATOR CYNR"/>
    <property type="match status" value="1"/>
</dbReference>
<comment type="similarity">
    <text evidence="1">Belongs to the LysR transcriptional regulatory family.</text>
</comment>
<dbReference type="RefSeq" id="WP_187028692.1">
    <property type="nucleotide sequence ID" value="NZ_AP023421.1"/>
</dbReference>
<evidence type="ECO:0000313" key="6">
    <source>
        <dbReference type="EMBL" id="BCK85713.1"/>
    </source>
</evidence>
<dbReference type="Proteomes" id="UP000679848">
    <property type="component" value="Plasmid pMM59_01"/>
</dbReference>
<evidence type="ECO:0000259" key="5">
    <source>
        <dbReference type="PROSITE" id="PS50931"/>
    </source>
</evidence>
<sequence length="299" mass="34061">MDLSNLIYFKTVVETGSMSKAAQELFISQPALSTSISKLESEIGVKLFDRSRRHVSLNRAGEEYYKKVVQALNDLSQAKHNALAAATDSEEVISLAALTYVSFSTIVQPFLHLRPTAKFKLWQFDSSESDRVLGRLLNFEIDFCITCTPIVSPHVECYHMLAQKLYLTVPPDHPLSKKRYIRLEDVRDEPFVCVNRSSAFYDTVMHCFDLAGFSPNVVCELSTASLMAAMVNSGLGIALMPNTFSEHTTLRRINVSYPKCLHNVYFVWLKNRNFNAVTQNFLDFVREYYKLFPKDPENI</sequence>
<dbReference type="EMBL" id="AP023421">
    <property type="protein sequence ID" value="BCK85713.1"/>
    <property type="molecule type" value="Genomic_DNA"/>
</dbReference>
<evidence type="ECO:0000313" key="7">
    <source>
        <dbReference type="Proteomes" id="UP000679848"/>
    </source>
</evidence>
<proteinExistence type="inferred from homology"/>
<dbReference type="Gene3D" id="3.40.190.290">
    <property type="match status" value="1"/>
</dbReference>